<dbReference type="InterPro" id="IPR003660">
    <property type="entry name" value="HAMP_dom"/>
</dbReference>
<dbReference type="InterPro" id="IPR004358">
    <property type="entry name" value="Sig_transdc_His_kin-like_C"/>
</dbReference>
<dbReference type="PROSITE" id="PS50109">
    <property type="entry name" value="HIS_KIN"/>
    <property type="match status" value="1"/>
</dbReference>
<name>A0A6B8RI60_9BACL</name>
<keyword evidence="9 17" id="KW-0418">Kinase</keyword>
<dbReference type="PANTHER" id="PTHR34220">
    <property type="entry name" value="SENSOR HISTIDINE KINASE YPDA"/>
    <property type="match status" value="1"/>
</dbReference>
<keyword evidence="4" id="KW-1003">Cell membrane</keyword>
<feature type="domain" description="Histidine kinase" evidence="15">
    <location>
        <begin position="485"/>
        <end position="596"/>
    </location>
</feature>
<evidence type="ECO:0000256" key="8">
    <source>
        <dbReference type="ARBA" id="ARBA00022741"/>
    </source>
</evidence>
<keyword evidence="12" id="KW-0902">Two-component regulatory system</keyword>
<accession>A0A6B8RI60</accession>
<evidence type="ECO:0000256" key="9">
    <source>
        <dbReference type="ARBA" id="ARBA00022777"/>
    </source>
</evidence>
<dbReference type="InterPro" id="IPR050640">
    <property type="entry name" value="Bact_2-comp_sensor_kinase"/>
</dbReference>
<dbReference type="Proteomes" id="UP000426246">
    <property type="component" value="Chromosome"/>
</dbReference>
<dbReference type="SMART" id="SM00304">
    <property type="entry name" value="HAMP"/>
    <property type="match status" value="1"/>
</dbReference>
<keyword evidence="7 14" id="KW-0812">Transmembrane</keyword>
<dbReference type="OrthoDB" id="9776552at2"/>
<evidence type="ECO:0000313" key="18">
    <source>
        <dbReference type="Proteomes" id="UP000426246"/>
    </source>
</evidence>
<feature type="domain" description="HAMP" evidence="16">
    <location>
        <begin position="326"/>
        <end position="378"/>
    </location>
</feature>
<keyword evidence="18" id="KW-1185">Reference proteome</keyword>
<keyword evidence="13 14" id="KW-0472">Membrane</keyword>
<dbReference type="Pfam" id="PF06580">
    <property type="entry name" value="His_kinase"/>
    <property type="match status" value="1"/>
</dbReference>
<feature type="transmembrane region" description="Helical" evidence="14">
    <location>
        <begin position="306"/>
        <end position="328"/>
    </location>
</feature>
<keyword evidence="6" id="KW-0808">Transferase</keyword>
<protein>
    <recommendedName>
        <fullName evidence="3">histidine kinase</fullName>
        <ecNumber evidence="3">2.7.13.3</ecNumber>
    </recommendedName>
</protein>
<dbReference type="Gene3D" id="1.10.8.500">
    <property type="entry name" value="HAMP domain in histidine kinase"/>
    <property type="match status" value="1"/>
</dbReference>
<dbReference type="InterPro" id="IPR033479">
    <property type="entry name" value="dCache_1"/>
</dbReference>
<evidence type="ECO:0000256" key="10">
    <source>
        <dbReference type="ARBA" id="ARBA00022840"/>
    </source>
</evidence>
<dbReference type="KEGG" id="ppsc:EHS13_09150"/>
<evidence type="ECO:0000256" key="11">
    <source>
        <dbReference type="ARBA" id="ARBA00022989"/>
    </source>
</evidence>
<dbReference type="Gene3D" id="3.30.565.10">
    <property type="entry name" value="Histidine kinase-like ATPase, C-terminal domain"/>
    <property type="match status" value="1"/>
</dbReference>
<evidence type="ECO:0000259" key="16">
    <source>
        <dbReference type="PROSITE" id="PS50885"/>
    </source>
</evidence>
<comment type="subcellular location">
    <subcellularLocation>
        <location evidence="2">Cell membrane</location>
        <topology evidence="2">Multi-pass membrane protein</topology>
    </subcellularLocation>
</comment>
<dbReference type="GO" id="GO:0000155">
    <property type="term" value="F:phosphorelay sensor kinase activity"/>
    <property type="evidence" value="ECO:0007669"/>
    <property type="project" value="InterPro"/>
</dbReference>
<dbReference type="SMART" id="SM00387">
    <property type="entry name" value="HATPase_c"/>
    <property type="match status" value="1"/>
</dbReference>
<dbReference type="InterPro" id="IPR005467">
    <property type="entry name" value="His_kinase_dom"/>
</dbReference>
<reference evidence="18" key="1">
    <citation type="submission" date="2018-11" db="EMBL/GenBank/DDBJ databases">
        <title>Complete genome sequence of Paenibacillus sp. ML311-T8.</title>
        <authorList>
            <person name="Nam Y.-D."/>
            <person name="Kang J."/>
            <person name="Chung W.-H."/>
            <person name="Park Y.S."/>
        </authorList>
    </citation>
    <scope>NUCLEOTIDE SEQUENCE [LARGE SCALE GENOMIC DNA]</scope>
    <source>
        <strain evidence="18">ML311-T8</strain>
    </source>
</reference>
<evidence type="ECO:0000256" key="7">
    <source>
        <dbReference type="ARBA" id="ARBA00022692"/>
    </source>
</evidence>
<keyword evidence="8" id="KW-0547">Nucleotide-binding</keyword>
<evidence type="ECO:0000256" key="5">
    <source>
        <dbReference type="ARBA" id="ARBA00022553"/>
    </source>
</evidence>
<evidence type="ECO:0000256" key="6">
    <source>
        <dbReference type="ARBA" id="ARBA00022679"/>
    </source>
</evidence>
<dbReference type="PANTHER" id="PTHR34220:SF7">
    <property type="entry name" value="SENSOR HISTIDINE KINASE YPDA"/>
    <property type="match status" value="1"/>
</dbReference>
<dbReference type="Pfam" id="PF02743">
    <property type="entry name" value="dCache_1"/>
    <property type="match status" value="1"/>
</dbReference>
<evidence type="ECO:0000256" key="1">
    <source>
        <dbReference type="ARBA" id="ARBA00000085"/>
    </source>
</evidence>
<comment type="catalytic activity">
    <reaction evidence="1">
        <text>ATP + protein L-histidine = ADP + protein N-phospho-L-histidine.</text>
        <dbReference type="EC" id="2.7.13.3"/>
    </reaction>
</comment>
<dbReference type="GO" id="GO:0005524">
    <property type="term" value="F:ATP binding"/>
    <property type="evidence" value="ECO:0007669"/>
    <property type="project" value="UniProtKB-KW"/>
</dbReference>
<dbReference type="RefSeq" id="WP_155700053.1">
    <property type="nucleotide sequence ID" value="NZ_CP034235.1"/>
</dbReference>
<dbReference type="Pfam" id="PF00672">
    <property type="entry name" value="HAMP"/>
    <property type="match status" value="1"/>
</dbReference>
<dbReference type="GO" id="GO:0005886">
    <property type="term" value="C:plasma membrane"/>
    <property type="evidence" value="ECO:0007669"/>
    <property type="project" value="UniProtKB-SubCell"/>
</dbReference>
<dbReference type="SUPFAM" id="SSF158472">
    <property type="entry name" value="HAMP domain-like"/>
    <property type="match status" value="1"/>
</dbReference>
<dbReference type="CDD" id="cd06225">
    <property type="entry name" value="HAMP"/>
    <property type="match status" value="1"/>
</dbReference>
<feature type="transmembrane region" description="Helical" evidence="14">
    <location>
        <begin position="6"/>
        <end position="28"/>
    </location>
</feature>
<evidence type="ECO:0000256" key="12">
    <source>
        <dbReference type="ARBA" id="ARBA00023012"/>
    </source>
</evidence>
<evidence type="ECO:0000256" key="2">
    <source>
        <dbReference type="ARBA" id="ARBA00004651"/>
    </source>
</evidence>
<dbReference type="InterPro" id="IPR003594">
    <property type="entry name" value="HATPase_dom"/>
</dbReference>
<evidence type="ECO:0000256" key="4">
    <source>
        <dbReference type="ARBA" id="ARBA00022475"/>
    </source>
</evidence>
<dbReference type="SUPFAM" id="SSF55874">
    <property type="entry name" value="ATPase domain of HSP90 chaperone/DNA topoisomerase II/histidine kinase"/>
    <property type="match status" value="1"/>
</dbReference>
<keyword evidence="11 14" id="KW-1133">Transmembrane helix</keyword>
<gene>
    <name evidence="17" type="ORF">EHS13_09150</name>
</gene>
<dbReference type="Pfam" id="PF02518">
    <property type="entry name" value="HATPase_c"/>
    <property type="match status" value="1"/>
</dbReference>
<dbReference type="AlphaFoldDB" id="A0A6B8RI60"/>
<keyword evidence="5" id="KW-0597">Phosphoprotein</keyword>
<evidence type="ECO:0000256" key="13">
    <source>
        <dbReference type="ARBA" id="ARBA00023136"/>
    </source>
</evidence>
<dbReference type="PROSITE" id="PS50885">
    <property type="entry name" value="HAMP"/>
    <property type="match status" value="1"/>
</dbReference>
<evidence type="ECO:0000259" key="15">
    <source>
        <dbReference type="PROSITE" id="PS50109"/>
    </source>
</evidence>
<dbReference type="EC" id="2.7.13.3" evidence="3"/>
<proteinExistence type="predicted"/>
<evidence type="ECO:0000256" key="3">
    <source>
        <dbReference type="ARBA" id="ARBA00012438"/>
    </source>
</evidence>
<dbReference type="EMBL" id="CP034235">
    <property type="protein sequence ID" value="QGQ95038.1"/>
    <property type="molecule type" value="Genomic_DNA"/>
</dbReference>
<dbReference type="InterPro" id="IPR036890">
    <property type="entry name" value="HATPase_C_sf"/>
</dbReference>
<dbReference type="Gene3D" id="3.30.450.20">
    <property type="entry name" value="PAS domain"/>
    <property type="match status" value="2"/>
</dbReference>
<keyword evidence="10" id="KW-0067">ATP-binding</keyword>
<sequence length="603" mass="69134">MLKKIFLNHFLLILLPVIIIYYLIFSIYTHDKKTETLRFIKQVNIQSMENIDNYVKDMKVLTMHPLYDNDILELLYEKNFGDSALTTGSKGFDFNDRALLSVTLNEILAFNKNIYSVFIFNLNGTNEYRMVDSKLDPAYNPSQEDWFKEANELKGSAVVGNSFRFSNWNAPRGKDFYMFSVTRAIKEIKSGGSMGLISIDSDIDIIRNIIKKMKSFDEERILLLDDNGFIVYDTNETNITKSIGDKSFDLNEIHNLNLQASQSSMQVLNKKSLVDVEFSKETTWKLVSILPEAALFSKIKAIQTRLLTLIIIFVLLSLLLSIVTSYNITKPLKRLIKTMRVVENGDLTIRFTVMHKDEIGRLGHGFNNMINKIDQLVSIVYSTELRKKEAEMNALQSQINPHFMYNTLESIRMTAELNDDTVTAKMTLILGKLLRYSINPKDRLVTIGDEIEHLKNYIMLQNFRFKDKFELIIEMDQELIDIPIIKLIFQPIIENAIFHGLETMIGKGEIKITGYQAENKTIFLIEDNGIGMTAEQLEKLNDPDVTEIHSGDASRGIGLKNVNERIKLHYGEIYGIKITSEQGKGTTVSLELPDKFTMNIVQL</sequence>
<dbReference type="InterPro" id="IPR010559">
    <property type="entry name" value="Sig_transdc_His_kin_internal"/>
</dbReference>
<dbReference type="PRINTS" id="PR00344">
    <property type="entry name" value="BCTRLSENSOR"/>
</dbReference>
<organism evidence="17 18">
    <name type="scientific">Paenibacillus psychroresistens</name>
    <dbReference type="NCBI Taxonomy" id="1778678"/>
    <lineage>
        <taxon>Bacteria</taxon>
        <taxon>Bacillati</taxon>
        <taxon>Bacillota</taxon>
        <taxon>Bacilli</taxon>
        <taxon>Bacillales</taxon>
        <taxon>Paenibacillaceae</taxon>
        <taxon>Paenibacillus</taxon>
    </lineage>
</organism>
<evidence type="ECO:0000256" key="14">
    <source>
        <dbReference type="SAM" id="Phobius"/>
    </source>
</evidence>
<evidence type="ECO:0000313" key="17">
    <source>
        <dbReference type="EMBL" id="QGQ95038.1"/>
    </source>
</evidence>